<comment type="caution">
    <text evidence="3">The sequence shown here is derived from an EMBL/GenBank/DDBJ whole genome shotgun (WGS) entry which is preliminary data.</text>
</comment>
<feature type="region of interest" description="Disordered" evidence="1">
    <location>
        <begin position="55"/>
        <end position="92"/>
    </location>
</feature>
<keyword evidence="4" id="KW-1185">Reference proteome</keyword>
<evidence type="ECO:0000256" key="1">
    <source>
        <dbReference type="SAM" id="MobiDB-lite"/>
    </source>
</evidence>
<gene>
    <name evidence="3" type="ORF">J2Z77_001304</name>
</gene>
<sequence length="204" mass="21142">MPSYSLGQAARLLRVSPEIGIVTAVRLDEVEIQSGPHRVVSLVTRESVEELGITVGSTVTGGSRTATPHGPAPGRGDPAASSPPKTTDDVRDRDQQAAVAMIATGPPGGHFADAGVSMLRHGTYDIAVGTAEFGNGTTTVHKQITAGALNTTVDRFTVRQSDTDVVRHDTGAFGCVLLPRAVPDRLRARPAGSVTATVTGMHSN</sequence>
<dbReference type="Gene3D" id="3.30.365.10">
    <property type="entry name" value="Aldehyde oxidase/xanthine dehydrogenase, molybdopterin binding domain"/>
    <property type="match status" value="1"/>
</dbReference>
<dbReference type="InterPro" id="IPR046867">
    <property type="entry name" value="AldOxase/xan_DH_MoCoBD2"/>
</dbReference>
<evidence type="ECO:0000313" key="3">
    <source>
        <dbReference type="EMBL" id="MBP2035517.1"/>
    </source>
</evidence>
<evidence type="ECO:0000313" key="4">
    <source>
        <dbReference type="Proteomes" id="UP001519310"/>
    </source>
</evidence>
<feature type="domain" description="Aldehyde oxidase/xanthine dehydrogenase second molybdopterin binding" evidence="2">
    <location>
        <begin position="108"/>
        <end position="175"/>
    </location>
</feature>
<evidence type="ECO:0000259" key="2">
    <source>
        <dbReference type="Pfam" id="PF20256"/>
    </source>
</evidence>
<name>A0ABS4KZR5_STRAV</name>
<dbReference type="RefSeq" id="WP_372452986.1">
    <property type="nucleotide sequence ID" value="NZ_BMVL01000005.1"/>
</dbReference>
<dbReference type="Proteomes" id="UP001519310">
    <property type="component" value="Unassembled WGS sequence"/>
</dbReference>
<dbReference type="SUPFAM" id="SSF56003">
    <property type="entry name" value="Molybdenum cofactor-binding domain"/>
    <property type="match status" value="1"/>
</dbReference>
<protein>
    <recommendedName>
        <fullName evidence="2">Aldehyde oxidase/xanthine dehydrogenase second molybdopterin binding domain-containing protein</fullName>
    </recommendedName>
</protein>
<organism evidence="3 4">
    <name type="scientific">Streptomyces avidinii</name>
    <dbReference type="NCBI Taxonomy" id="1895"/>
    <lineage>
        <taxon>Bacteria</taxon>
        <taxon>Bacillati</taxon>
        <taxon>Actinomycetota</taxon>
        <taxon>Actinomycetes</taxon>
        <taxon>Kitasatosporales</taxon>
        <taxon>Streptomycetaceae</taxon>
        <taxon>Streptomyces</taxon>
    </lineage>
</organism>
<dbReference type="InterPro" id="IPR037165">
    <property type="entry name" value="AldOxase/xan_DH_Mopterin-bd_sf"/>
</dbReference>
<dbReference type="Pfam" id="PF20256">
    <property type="entry name" value="MoCoBD_2"/>
    <property type="match status" value="1"/>
</dbReference>
<reference evidence="3 4" key="1">
    <citation type="submission" date="2021-03" db="EMBL/GenBank/DDBJ databases">
        <title>Genomic Encyclopedia of Type Strains, Phase IV (KMG-IV): sequencing the most valuable type-strain genomes for metagenomic binning, comparative biology and taxonomic classification.</title>
        <authorList>
            <person name="Goeker M."/>
        </authorList>
    </citation>
    <scope>NUCLEOTIDE SEQUENCE [LARGE SCALE GENOMIC DNA]</scope>
    <source>
        <strain evidence="3 4">DSM 40526</strain>
    </source>
</reference>
<dbReference type="Gene3D" id="2.40.50.100">
    <property type="match status" value="1"/>
</dbReference>
<dbReference type="EMBL" id="JAGGLQ010000002">
    <property type="protein sequence ID" value="MBP2035517.1"/>
    <property type="molecule type" value="Genomic_DNA"/>
</dbReference>
<proteinExistence type="predicted"/>
<accession>A0ABS4KZR5</accession>